<reference evidence="11 12" key="1">
    <citation type="submission" date="2023-08" db="EMBL/GenBank/DDBJ databases">
        <title>Black Yeasts Isolated from many extreme environments.</title>
        <authorList>
            <person name="Coleine C."/>
            <person name="Stajich J.E."/>
            <person name="Selbmann L."/>
        </authorList>
    </citation>
    <scope>NUCLEOTIDE SEQUENCE [LARGE SCALE GENOMIC DNA]</scope>
    <source>
        <strain evidence="11 12">CCFEE 5935</strain>
    </source>
</reference>
<feature type="compositionally biased region" description="Polar residues" evidence="10">
    <location>
        <begin position="66"/>
        <end position="81"/>
    </location>
</feature>
<keyword evidence="7 9" id="KW-0539">Nucleus</keyword>
<comment type="caution">
    <text evidence="11">The sequence shown here is derived from an EMBL/GenBank/DDBJ whole genome shotgun (WGS) entry which is preliminary data.</text>
</comment>
<evidence type="ECO:0000313" key="12">
    <source>
        <dbReference type="Proteomes" id="UP001337655"/>
    </source>
</evidence>
<sequence>MSSTPLKRAGDDLVDERGVAKKARTSAPTPSASPPADHTMAHHPETPPLGTTQLPGLGMQHEGHSKSSSVRFPTPPSTASFHSHMMARGASSEGAGVESSDDQTPTEHRRTDHEREGEETQQSTADSSLPAATTLYKLRTDPIPPSSVPGTANLLELYDLTTLQSTVARYDPVTGEKINRLRKHYAGKVKQLGLDGKNKPLKKELELQGLLDPAWSYEGSSGRTLWEEQRSEAFLEDEEDAELAMSKLELAFSGFKEGSLPKSEHEHWKTQLGLDEQVAAVPAAAAKQQPVPAVAKAPAGTAAFLAKTAPARNSAPASPSRAQIRPERSGKKRRYDENSWEGYDDDGYSTGGLDDTGSRRGSAGGGGGKRVKRKVSAAY</sequence>
<feature type="compositionally biased region" description="Low complexity" evidence="10">
    <location>
        <begin position="89"/>
        <end position="98"/>
    </location>
</feature>
<comment type="subunit">
    <text evidence="9">Component of the Mediator complex.</text>
</comment>
<feature type="compositionally biased region" description="Basic and acidic residues" evidence="10">
    <location>
        <begin position="8"/>
        <end position="19"/>
    </location>
</feature>
<dbReference type="AlphaFoldDB" id="A0AAV9P861"/>
<organism evidence="11 12">
    <name type="scientific">Saxophila tyrrhenica</name>
    <dbReference type="NCBI Taxonomy" id="1690608"/>
    <lineage>
        <taxon>Eukaryota</taxon>
        <taxon>Fungi</taxon>
        <taxon>Dikarya</taxon>
        <taxon>Ascomycota</taxon>
        <taxon>Pezizomycotina</taxon>
        <taxon>Dothideomycetes</taxon>
        <taxon>Dothideomycetidae</taxon>
        <taxon>Mycosphaerellales</taxon>
        <taxon>Extremaceae</taxon>
        <taxon>Saxophila</taxon>
    </lineage>
</organism>
<evidence type="ECO:0000313" key="11">
    <source>
        <dbReference type="EMBL" id="KAK5168327.1"/>
    </source>
</evidence>
<dbReference type="GO" id="GO:0016592">
    <property type="term" value="C:mediator complex"/>
    <property type="evidence" value="ECO:0007669"/>
    <property type="project" value="InterPro"/>
</dbReference>
<feature type="region of interest" description="Disordered" evidence="10">
    <location>
        <begin position="1"/>
        <end position="147"/>
    </location>
</feature>
<evidence type="ECO:0000256" key="2">
    <source>
        <dbReference type="ARBA" id="ARBA00009259"/>
    </source>
</evidence>
<dbReference type="GO" id="GO:0003712">
    <property type="term" value="F:transcription coregulator activity"/>
    <property type="evidence" value="ECO:0007669"/>
    <property type="project" value="InterPro"/>
</dbReference>
<keyword evidence="12" id="KW-1185">Reference proteome</keyword>
<feature type="region of interest" description="Disordered" evidence="10">
    <location>
        <begin position="309"/>
        <end position="379"/>
    </location>
</feature>
<feature type="compositionally biased region" description="Low complexity" evidence="10">
    <location>
        <begin position="25"/>
        <end position="36"/>
    </location>
</feature>
<evidence type="ECO:0000256" key="9">
    <source>
        <dbReference type="RuleBase" id="RU364151"/>
    </source>
</evidence>
<comment type="function">
    <text evidence="9">Component of the Mediator complex, a coactivator involved in the regulated transcription of nearly all RNA polymerase II-dependent genes. Mediator functions as a bridge to convey information from gene-specific regulatory proteins to the basal RNA polymerase II transcription machinery. Mediator is recruited to promoters by direct interactions with regulatory proteins and serves as a scaffold for the assembly of a functional preinitiation complex with RNA polymerase II and the general transcription factors.</text>
</comment>
<name>A0AAV9P861_9PEZI</name>
<feature type="compositionally biased region" description="Basic residues" evidence="10">
    <location>
        <begin position="369"/>
        <end position="379"/>
    </location>
</feature>
<dbReference type="GO" id="GO:0006357">
    <property type="term" value="P:regulation of transcription by RNA polymerase II"/>
    <property type="evidence" value="ECO:0007669"/>
    <property type="project" value="InterPro"/>
</dbReference>
<comment type="subcellular location">
    <subcellularLocation>
        <location evidence="1 9">Nucleus</location>
    </subcellularLocation>
</comment>
<protein>
    <recommendedName>
        <fullName evidence="3 9">Mediator of RNA polymerase II transcription subunit 19</fullName>
    </recommendedName>
    <alternativeName>
        <fullName evidence="8 9">Mediator complex subunit 19</fullName>
    </alternativeName>
</protein>
<evidence type="ECO:0000256" key="10">
    <source>
        <dbReference type="SAM" id="MobiDB-lite"/>
    </source>
</evidence>
<feature type="compositionally biased region" description="Low complexity" evidence="10">
    <location>
        <begin position="309"/>
        <end position="322"/>
    </location>
</feature>
<evidence type="ECO:0000256" key="5">
    <source>
        <dbReference type="ARBA" id="ARBA00023159"/>
    </source>
</evidence>
<gene>
    <name evidence="9" type="primary">MED19</name>
    <name evidence="11" type="ORF">LTR77_006896</name>
</gene>
<feature type="compositionally biased region" description="Acidic residues" evidence="10">
    <location>
        <begin position="338"/>
        <end position="347"/>
    </location>
</feature>
<evidence type="ECO:0000256" key="7">
    <source>
        <dbReference type="ARBA" id="ARBA00023242"/>
    </source>
</evidence>
<keyword evidence="4 9" id="KW-0805">Transcription regulation</keyword>
<feature type="compositionally biased region" description="Basic and acidic residues" evidence="10">
    <location>
        <begin position="324"/>
        <end position="337"/>
    </location>
</feature>
<evidence type="ECO:0000256" key="1">
    <source>
        <dbReference type="ARBA" id="ARBA00004123"/>
    </source>
</evidence>
<evidence type="ECO:0000256" key="4">
    <source>
        <dbReference type="ARBA" id="ARBA00023015"/>
    </source>
</evidence>
<dbReference type="Proteomes" id="UP001337655">
    <property type="component" value="Unassembled WGS sequence"/>
</dbReference>
<evidence type="ECO:0000256" key="6">
    <source>
        <dbReference type="ARBA" id="ARBA00023163"/>
    </source>
</evidence>
<keyword evidence="5 9" id="KW-0010">Activator</keyword>
<feature type="compositionally biased region" description="Basic and acidic residues" evidence="10">
    <location>
        <begin position="105"/>
        <end position="118"/>
    </location>
</feature>
<evidence type="ECO:0000256" key="3">
    <source>
        <dbReference type="ARBA" id="ARBA00019615"/>
    </source>
</evidence>
<dbReference type="EMBL" id="JAVRRT010000010">
    <property type="protein sequence ID" value="KAK5168327.1"/>
    <property type="molecule type" value="Genomic_DNA"/>
</dbReference>
<accession>A0AAV9P861</accession>
<keyword evidence="6 9" id="KW-0804">Transcription</keyword>
<feature type="compositionally biased region" description="Polar residues" evidence="10">
    <location>
        <begin position="120"/>
        <end position="131"/>
    </location>
</feature>
<comment type="similarity">
    <text evidence="2 9">Belongs to the Mediator complex subunit 19 family.</text>
</comment>
<dbReference type="InterPro" id="IPR013942">
    <property type="entry name" value="Mediator_Med19_fun"/>
</dbReference>
<dbReference type="Pfam" id="PF08633">
    <property type="entry name" value="Rox3"/>
    <property type="match status" value="1"/>
</dbReference>
<evidence type="ECO:0000256" key="8">
    <source>
        <dbReference type="ARBA" id="ARBA00032018"/>
    </source>
</evidence>
<proteinExistence type="inferred from homology"/>